<feature type="signal peptide" evidence="8">
    <location>
        <begin position="1"/>
        <end position="24"/>
    </location>
</feature>
<dbReference type="Gene3D" id="2.40.160.60">
    <property type="entry name" value="Outer membrane protein transport protein (OMPP1/FadL/TodX)"/>
    <property type="match status" value="1"/>
</dbReference>
<evidence type="ECO:0000256" key="4">
    <source>
        <dbReference type="ARBA" id="ARBA00022692"/>
    </source>
</evidence>
<evidence type="ECO:0000256" key="7">
    <source>
        <dbReference type="ARBA" id="ARBA00023237"/>
    </source>
</evidence>
<evidence type="ECO:0000256" key="5">
    <source>
        <dbReference type="ARBA" id="ARBA00022729"/>
    </source>
</evidence>
<dbReference type="Pfam" id="PF03349">
    <property type="entry name" value="Toluene_X"/>
    <property type="match status" value="1"/>
</dbReference>
<evidence type="ECO:0000256" key="8">
    <source>
        <dbReference type="SAM" id="SignalP"/>
    </source>
</evidence>
<dbReference type="eggNOG" id="COG2067">
    <property type="taxonomic scope" value="Bacteria"/>
</dbReference>
<name>D0KXR4_HALNC</name>
<proteinExistence type="inferred from homology"/>
<keyword evidence="6" id="KW-0472">Membrane</keyword>
<dbReference type="RefSeq" id="WP_012823273.1">
    <property type="nucleotide sequence ID" value="NC_013422.1"/>
</dbReference>
<dbReference type="KEGG" id="hna:Hneap_0379"/>
<dbReference type="STRING" id="555778.Hneap_0379"/>
<keyword evidence="4" id="KW-0812">Transmembrane</keyword>
<evidence type="ECO:0000256" key="6">
    <source>
        <dbReference type="ARBA" id="ARBA00023136"/>
    </source>
</evidence>
<protein>
    <submittedName>
        <fullName evidence="9">Membrane protein involved in aromatic hydrocarbon degradation</fullName>
    </submittedName>
</protein>
<dbReference type="AlphaFoldDB" id="D0KXR4"/>
<feature type="chain" id="PRO_5003010751" evidence="8">
    <location>
        <begin position="25"/>
        <end position="463"/>
    </location>
</feature>
<dbReference type="OrthoDB" id="19849at2"/>
<sequence>MVFKRSLLAASVAATLIASGAAHATNGYFSHGFGVKSIGMGGSGVALPNDSAMIIATNPAGITETGTQINFDISWFHPVRGYDQTGVPASGDSNSNNFYIPELSASYQLNDNSALGIAIYGNGGLNTDYEPNATSIATGQPAGAFATAPGTGGEGGVNLKQMFIAPTYAHKFMNGKLSVGATLLFARQTMQVKGLDGFGGFSTDPTHLTSNKVSSSTGWGGKIGVLYHATDAISLGGSYQTKMHMSKFDDYSGLFSDGGKFDIPSTWTVGGAFKVAPTWTLTADFQRINYADVAAIGNPSTGYLLGNGMPGNGCAGGDTSKCLGGSNGAGFGWSNVNVIKIGAQWQATPALQLRAGFNHGTNPVGSEDVVFNALAPGVMKNHFTAGFTYAIDKHQEISGAFMYAPKVTVTGSNPIPSALTYQGALMSGATQAQAQAAAGNVPATTTSIHMKQYEATIGYAYKF</sequence>
<dbReference type="InterPro" id="IPR005017">
    <property type="entry name" value="OMPP1/FadL/TodX"/>
</dbReference>
<dbReference type="EMBL" id="CP001801">
    <property type="protein sequence ID" value="ACX95237.1"/>
    <property type="molecule type" value="Genomic_DNA"/>
</dbReference>
<dbReference type="PANTHER" id="PTHR35093:SF8">
    <property type="entry name" value="OUTER MEMBRANE PROTEIN NMB0088-RELATED"/>
    <property type="match status" value="1"/>
</dbReference>
<gene>
    <name evidence="9" type="ordered locus">Hneap_0379</name>
</gene>
<keyword evidence="5 8" id="KW-0732">Signal</keyword>
<reference evidence="9 10" key="1">
    <citation type="submission" date="2009-10" db="EMBL/GenBank/DDBJ databases">
        <title>Complete sequence of Halothiobacillus neapolitanus c2.</title>
        <authorList>
            <consortium name="US DOE Joint Genome Institute"/>
            <person name="Lucas S."/>
            <person name="Copeland A."/>
            <person name="Lapidus A."/>
            <person name="Glavina del Rio T."/>
            <person name="Tice H."/>
            <person name="Bruce D."/>
            <person name="Goodwin L."/>
            <person name="Pitluck S."/>
            <person name="Davenport K."/>
            <person name="Brettin T."/>
            <person name="Detter J.C."/>
            <person name="Han C."/>
            <person name="Tapia R."/>
            <person name="Larimer F."/>
            <person name="Land M."/>
            <person name="Hauser L."/>
            <person name="Kyrpides N."/>
            <person name="Mikhailova N."/>
            <person name="Kerfeld C."/>
            <person name="Cannon G."/>
            <person name="Heinhort S."/>
        </authorList>
    </citation>
    <scope>NUCLEOTIDE SEQUENCE [LARGE SCALE GENOMIC DNA]</scope>
    <source>
        <strain evidence="10">ATCC 23641 / c2</strain>
    </source>
</reference>
<dbReference type="PANTHER" id="PTHR35093">
    <property type="entry name" value="OUTER MEMBRANE PROTEIN NMB0088-RELATED"/>
    <property type="match status" value="1"/>
</dbReference>
<organism evidence="9 10">
    <name type="scientific">Halothiobacillus neapolitanus (strain ATCC 23641 / DSM 15147 / CIP 104769 / NCIMB 8539 / c2)</name>
    <name type="common">Thiobacillus neapolitanus</name>
    <dbReference type="NCBI Taxonomy" id="555778"/>
    <lineage>
        <taxon>Bacteria</taxon>
        <taxon>Pseudomonadati</taxon>
        <taxon>Pseudomonadota</taxon>
        <taxon>Gammaproteobacteria</taxon>
        <taxon>Chromatiales</taxon>
        <taxon>Halothiobacillaceae</taxon>
        <taxon>Halothiobacillus</taxon>
    </lineage>
</organism>
<keyword evidence="3" id="KW-1134">Transmembrane beta strand</keyword>
<keyword evidence="7" id="KW-0998">Cell outer membrane</keyword>
<evidence type="ECO:0000256" key="3">
    <source>
        <dbReference type="ARBA" id="ARBA00022452"/>
    </source>
</evidence>
<comment type="subcellular location">
    <subcellularLocation>
        <location evidence="1">Cell outer membrane</location>
        <topology evidence="1">Multi-pass membrane protein</topology>
    </subcellularLocation>
</comment>
<dbReference type="GO" id="GO:0009279">
    <property type="term" value="C:cell outer membrane"/>
    <property type="evidence" value="ECO:0007669"/>
    <property type="project" value="UniProtKB-SubCell"/>
</dbReference>
<comment type="similarity">
    <text evidence="2">Belongs to the OmpP1/FadL family.</text>
</comment>
<accession>D0KXR4</accession>
<keyword evidence="10" id="KW-1185">Reference proteome</keyword>
<dbReference type="Proteomes" id="UP000009102">
    <property type="component" value="Chromosome"/>
</dbReference>
<dbReference type="HOGENOM" id="CLU_035981_1_0_6"/>
<dbReference type="GO" id="GO:0015483">
    <property type="term" value="F:long-chain fatty acid transporting porin activity"/>
    <property type="evidence" value="ECO:0007669"/>
    <property type="project" value="TreeGrafter"/>
</dbReference>
<dbReference type="SUPFAM" id="SSF56935">
    <property type="entry name" value="Porins"/>
    <property type="match status" value="1"/>
</dbReference>
<evidence type="ECO:0000256" key="2">
    <source>
        <dbReference type="ARBA" id="ARBA00008163"/>
    </source>
</evidence>
<evidence type="ECO:0000256" key="1">
    <source>
        <dbReference type="ARBA" id="ARBA00004571"/>
    </source>
</evidence>
<evidence type="ECO:0000313" key="10">
    <source>
        <dbReference type="Proteomes" id="UP000009102"/>
    </source>
</evidence>
<evidence type="ECO:0000313" key="9">
    <source>
        <dbReference type="EMBL" id="ACX95237.1"/>
    </source>
</evidence>